<organism evidence="1">
    <name type="scientific">Solanum chacoense</name>
    <name type="common">Chaco potato</name>
    <dbReference type="NCBI Taxonomy" id="4108"/>
    <lineage>
        <taxon>Eukaryota</taxon>
        <taxon>Viridiplantae</taxon>
        <taxon>Streptophyta</taxon>
        <taxon>Embryophyta</taxon>
        <taxon>Tracheophyta</taxon>
        <taxon>Spermatophyta</taxon>
        <taxon>Magnoliopsida</taxon>
        <taxon>eudicotyledons</taxon>
        <taxon>Gunneridae</taxon>
        <taxon>Pentapetalae</taxon>
        <taxon>asterids</taxon>
        <taxon>lamiids</taxon>
        <taxon>Solanales</taxon>
        <taxon>Solanaceae</taxon>
        <taxon>Solanoideae</taxon>
        <taxon>Solaneae</taxon>
        <taxon>Solanum</taxon>
    </lineage>
</organism>
<reference evidence="1" key="1">
    <citation type="submission" date="2015-12" db="EMBL/GenBank/DDBJ databases">
        <title>Gene expression during late stages of embryo sac development: a critical building block for successful pollen-pistil interactions.</title>
        <authorList>
            <person name="Liu Y."/>
            <person name="Joly V."/>
            <person name="Sabar M."/>
            <person name="Matton D.P."/>
        </authorList>
    </citation>
    <scope>NUCLEOTIDE SEQUENCE</scope>
</reference>
<evidence type="ECO:0000313" key="1">
    <source>
        <dbReference type="EMBL" id="JAP22471.1"/>
    </source>
</evidence>
<protein>
    <submittedName>
        <fullName evidence="1">Putative ovule protein</fullName>
    </submittedName>
</protein>
<name>A0A0V0HQT7_SOLCH</name>
<proteinExistence type="predicted"/>
<dbReference type="AlphaFoldDB" id="A0A0V0HQT7"/>
<sequence length="84" mass="9682">MIHFISLKKSESTSDVMRNTFGKISSNWRKMKLSIFLKKITYSICKHTNRTDEILMLLRPRSNGGGDSITFTAITIFYNSTVLF</sequence>
<accession>A0A0V0HQT7</accession>
<dbReference type="EMBL" id="GEDG01016534">
    <property type="protein sequence ID" value="JAP22471.1"/>
    <property type="molecule type" value="Transcribed_RNA"/>
</dbReference>